<reference evidence="4" key="1">
    <citation type="journal article" date="2016" name="Genome Announc.">
        <title>Draft Genome Sequences of Methanobrevibacter curvatus DSM11111, Methanobrevibacter cuticularis DSM11139, Methanobrevibacter filiformis DSM11501, and Methanobrevibacter oralis DSM7256.</title>
        <authorList>
            <person name="Poehlein A."/>
            <person name="Seedorf H."/>
        </authorList>
    </citation>
    <scope>NUCLEOTIDE SEQUENCE [LARGE SCALE GENOMIC DNA]</scope>
    <source>
        <strain evidence="4">DSM 7256 / JCM 30027 / ZR</strain>
    </source>
</reference>
<evidence type="ECO:0000313" key="4">
    <source>
        <dbReference type="Proteomes" id="UP000077428"/>
    </source>
</evidence>
<dbReference type="GO" id="GO:0008270">
    <property type="term" value="F:zinc ion binding"/>
    <property type="evidence" value="ECO:0007669"/>
    <property type="project" value="UniProtKB-KW"/>
</dbReference>
<dbReference type="PROSITE" id="PS50966">
    <property type="entry name" value="ZF_SWIM"/>
    <property type="match status" value="1"/>
</dbReference>
<keyword evidence="1" id="KW-0862">Zinc</keyword>
<keyword evidence="1" id="KW-0863">Zinc-finger</keyword>
<evidence type="ECO:0000313" key="3">
    <source>
        <dbReference type="EMBL" id="KZX11346.1"/>
    </source>
</evidence>
<dbReference type="PATRIC" id="fig|66851.6.peg.1731"/>
<keyword evidence="1" id="KW-0479">Metal-binding</keyword>
<evidence type="ECO:0000256" key="1">
    <source>
        <dbReference type="PROSITE-ProRule" id="PRU00325"/>
    </source>
</evidence>
<evidence type="ECO:0000259" key="2">
    <source>
        <dbReference type="PROSITE" id="PS50966"/>
    </source>
</evidence>
<proteinExistence type="predicted"/>
<keyword evidence="4" id="KW-1185">Reference proteome</keyword>
<comment type="caution">
    <text evidence="3">The sequence shown here is derived from an EMBL/GenBank/DDBJ whole genome shotgun (WGS) entry which is preliminary data.</text>
</comment>
<accession>A0A165ZYU6</accession>
<dbReference type="Pfam" id="PF04434">
    <property type="entry name" value="SWIM"/>
    <property type="match status" value="1"/>
</dbReference>
<name>A0A165ZYU6_METOA</name>
<feature type="domain" description="SWIM-type" evidence="2">
    <location>
        <begin position="29"/>
        <end position="64"/>
    </location>
</feature>
<organism evidence="3 4">
    <name type="scientific">Methanobrevibacter oralis</name>
    <dbReference type="NCBI Taxonomy" id="66851"/>
    <lineage>
        <taxon>Archaea</taxon>
        <taxon>Methanobacteriati</taxon>
        <taxon>Methanobacteriota</taxon>
        <taxon>Methanomada group</taxon>
        <taxon>Methanobacteria</taxon>
        <taxon>Methanobacteriales</taxon>
        <taxon>Methanobacteriaceae</taxon>
        <taxon>Methanobrevibacter</taxon>
    </lineage>
</organism>
<dbReference type="OrthoDB" id="189856at2157"/>
<dbReference type="STRING" id="66851.MBORA_15910"/>
<protein>
    <recommendedName>
        <fullName evidence="2">SWIM-type domain-containing protein</fullName>
    </recommendedName>
</protein>
<dbReference type="RefSeq" id="WP_042693479.1">
    <property type="nucleotide sequence ID" value="NZ_CABMAB010000022.1"/>
</dbReference>
<dbReference type="InterPro" id="IPR007527">
    <property type="entry name" value="Znf_SWIM"/>
</dbReference>
<dbReference type="Proteomes" id="UP000077428">
    <property type="component" value="Unassembled WGS sequence"/>
</dbReference>
<dbReference type="EMBL" id="LWMU01000092">
    <property type="protein sequence ID" value="KZX11346.1"/>
    <property type="molecule type" value="Genomic_DNA"/>
</dbReference>
<dbReference type="AlphaFoldDB" id="A0A165ZYU6"/>
<gene>
    <name evidence="3" type="ORF">MBORA_15910</name>
</gene>
<sequence>MSLTSKTVIKDTQGYIFSVSSESEENTEYTVAYNHDDGWFCNCPHHLFRKAYCKHMKAAAVSENIVDENVFTGGLIG</sequence>